<dbReference type="InterPro" id="IPR038872">
    <property type="entry name" value="Put_GTT3"/>
</dbReference>
<dbReference type="PANTHER" id="PTHR41807">
    <property type="entry name" value="GLUTATHIONE TRANSFERASE 3"/>
    <property type="match status" value="1"/>
</dbReference>
<sequence length="348" mass="39134">MSAGQSYLQKLRKPQLAEWAAFSDLHDYEEYNKPELIVALDKHLQANQSIFSNDPRLAEYYKRLTQSPRKGSPLKREPQVELTPLRDAPRSVRRRQTKPKEEVVEEEQIKLAEDSEASSPVIPALFQTPARSPQTSSIGHVDDIIAPSPAALTNAIDRQTTRMWKGLADLWFDSKLPQASNSLRSSLSSVQAVHYLLLLLEGFHVAREALPLRYVTTVRVWLSFLSAVEIHVPDVFALLEGSFWAPFSLWVLTSVALPLTAAYFFNIRLNVKGNARSRQDGQFDPLSYTIAKGLISYLVYGRGFNFWNIYDPITLERVNSAVPGQVSGLFLGCSIGAIGSIYEEILRK</sequence>
<protein>
    <submittedName>
        <fullName evidence="3">Uncharacterized protein</fullName>
    </submittedName>
</protein>
<feature type="region of interest" description="Disordered" evidence="1">
    <location>
        <begin position="84"/>
        <end position="116"/>
    </location>
</feature>
<dbReference type="GO" id="GO:0016020">
    <property type="term" value="C:membrane"/>
    <property type="evidence" value="ECO:0007669"/>
    <property type="project" value="TreeGrafter"/>
</dbReference>
<dbReference type="OrthoDB" id="4034134at2759"/>
<dbReference type="Proteomes" id="UP000325780">
    <property type="component" value="Unassembled WGS sequence"/>
</dbReference>
<proteinExistence type="predicted"/>
<keyword evidence="2" id="KW-0812">Transmembrane</keyword>
<dbReference type="PANTHER" id="PTHR41807:SF1">
    <property type="entry name" value="GLUTATHIONE TRANSFERASE 3"/>
    <property type="match status" value="1"/>
</dbReference>
<evidence type="ECO:0000313" key="4">
    <source>
        <dbReference type="Proteomes" id="UP000325780"/>
    </source>
</evidence>
<reference evidence="3 4" key="1">
    <citation type="submission" date="2019-04" db="EMBL/GenBank/DDBJ databases">
        <title>Friends and foes A comparative genomics study of 23 Aspergillus species from section Flavi.</title>
        <authorList>
            <consortium name="DOE Joint Genome Institute"/>
            <person name="Kjaerbolling I."/>
            <person name="Vesth T."/>
            <person name="Frisvad J.C."/>
            <person name="Nybo J.L."/>
            <person name="Theobald S."/>
            <person name="Kildgaard S."/>
            <person name="Isbrandt T."/>
            <person name="Kuo A."/>
            <person name="Sato A."/>
            <person name="Lyhne E.K."/>
            <person name="Kogle M.E."/>
            <person name="Wiebenga A."/>
            <person name="Kun R.S."/>
            <person name="Lubbers R.J."/>
            <person name="Makela M.R."/>
            <person name="Barry K."/>
            <person name="Chovatia M."/>
            <person name="Clum A."/>
            <person name="Daum C."/>
            <person name="Haridas S."/>
            <person name="He G."/>
            <person name="LaButti K."/>
            <person name="Lipzen A."/>
            <person name="Mondo S."/>
            <person name="Riley R."/>
            <person name="Salamov A."/>
            <person name="Simmons B.A."/>
            <person name="Magnuson J.K."/>
            <person name="Henrissat B."/>
            <person name="Mortensen U.H."/>
            <person name="Larsen T.O."/>
            <person name="Devries R.P."/>
            <person name="Grigoriev I.V."/>
            <person name="Machida M."/>
            <person name="Baker S.E."/>
            <person name="Andersen M.R."/>
        </authorList>
    </citation>
    <scope>NUCLEOTIDE SEQUENCE [LARGE SCALE GENOMIC DNA]</scope>
    <source>
        <strain evidence="3 4">IBT 18842</strain>
    </source>
</reference>
<evidence type="ECO:0000313" key="3">
    <source>
        <dbReference type="EMBL" id="KAE8150233.1"/>
    </source>
</evidence>
<evidence type="ECO:0000256" key="2">
    <source>
        <dbReference type="SAM" id="Phobius"/>
    </source>
</evidence>
<gene>
    <name evidence="3" type="ORF">BDV25DRAFT_154853</name>
</gene>
<keyword evidence="2" id="KW-1133">Transmembrane helix</keyword>
<feature type="compositionally biased region" description="Basic and acidic residues" evidence="1">
    <location>
        <begin position="98"/>
        <end position="113"/>
    </location>
</feature>
<evidence type="ECO:0000256" key="1">
    <source>
        <dbReference type="SAM" id="MobiDB-lite"/>
    </source>
</evidence>
<name>A0A5N6TV41_ASPAV</name>
<dbReference type="AlphaFoldDB" id="A0A5N6TV41"/>
<organism evidence="3 4">
    <name type="scientific">Aspergillus avenaceus</name>
    <dbReference type="NCBI Taxonomy" id="36643"/>
    <lineage>
        <taxon>Eukaryota</taxon>
        <taxon>Fungi</taxon>
        <taxon>Dikarya</taxon>
        <taxon>Ascomycota</taxon>
        <taxon>Pezizomycotina</taxon>
        <taxon>Eurotiomycetes</taxon>
        <taxon>Eurotiomycetidae</taxon>
        <taxon>Eurotiales</taxon>
        <taxon>Aspergillaceae</taxon>
        <taxon>Aspergillus</taxon>
        <taxon>Aspergillus subgen. Circumdati</taxon>
    </lineage>
</organism>
<accession>A0A5N6TV41</accession>
<feature type="transmembrane region" description="Helical" evidence="2">
    <location>
        <begin position="243"/>
        <end position="265"/>
    </location>
</feature>
<keyword evidence="4" id="KW-1185">Reference proteome</keyword>
<keyword evidence="2" id="KW-0472">Membrane</keyword>
<dbReference type="EMBL" id="ML742100">
    <property type="protein sequence ID" value="KAE8150233.1"/>
    <property type="molecule type" value="Genomic_DNA"/>
</dbReference>